<dbReference type="InterPro" id="IPR043519">
    <property type="entry name" value="NT_sf"/>
</dbReference>
<protein>
    <submittedName>
        <fullName evidence="2">Nucleotidyltransferase domain-containing protein</fullName>
    </submittedName>
</protein>
<name>A0ABS5H781_9GAMM</name>
<proteinExistence type="predicted"/>
<evidence type="ECO:0000313" key="2">
    <source>
        <dbReference type="EMBL" id="MBR7887558.1"/>
    </source>
</evidence>
<sequence>MSQSLTLALLEKLAKEQPEIKVVWLYGSRAKGNAEEDSDYDLAVAYDFTALKKHDYPNDELAYHWSQKTSQKISVVDINQVPTALAYSVINDGNVIYCRESLRLHSEQSRVWALWEAFRYEHKRHRQPL</sequence>
<keyword evidence="3" id="KW-1185">Reference proteome</keyword>
<dbReference type="EMBL" id="JAGSSV010000001">
    <property type="protein sequence ID" value="MBR7887558.1"/>
    <property type="molecule type" value="Genomic_DNA"/>
</dbReference>
<accession>A0ABS5H781</accession>
<dbReference type="SUPFAM" id="SSF81301">
    <property type="entry name" value="Nucleotidyltransferase"/>
    <property type="match status" value="1"/>
</dbReference>
<reference evidence="3" key="1">
    <citation type="submission" date="2023-07" db="EMBL/GenBank/DDBJ databases">
        <title>Marinomonas vulgaris A79, complete genome.</title>
        <authorList>
            <person name="Ying J.-J."/>
        </authorList>
    </citation>
    <scope>NUCLEOTIDE SEQUENCE [LARGE SCALE GENOMIC DNA]</scope>
    <source>
        <strain evidence="3">A79</strain>
    </source>
</reference>
<dbReference type="Gene3D" id="3.30.460.10">
    <property type="entry name" value="Beta Polymerase, domain 2"/>
    <property type="match status" value="1"/>
</dbReference>
<dbReference type="InterPro" id="IPR041633">
    <property type="entry name" value="Polbeta"/>
</dbReference>
<feature type="domain" description="Polymerase beta nucleotidyltransferase" evidence="1">
    <location>
        <begin position="10"/>
        <end position="100"/>
    </location>
</feature>
<dbReference type="InterPro" id="IPR052930">
    <property type="entry name" value="TA_antitoxin_MntA"/>
</dbReference>
<dbReference type="RefSeq" id="WP_211534907.1">
    <property type="nucleotide sequence ID" value="NZ_JAGSSV010000001.1"/>
</dbReference>
<dbReference type="PANTHER" id="PTHR43852:SF3">
    <property type="entry name" value="NUCLEOTIDYLTRANSFERASE"/>
    <property type="match status" value="1"/>
</dbReference>
<evidence type="ECO:0000313" key="3">
    <source>
        <dbReference type="Proteomes" id="UP000679722"/>
    </source>
</evidence>
<gene>
    <name evidence="2" type="ORF">J9B83_01300</name>
</gene>
<dbReference type="CDD" id="cd05403">
    <property type="entry name" value="NT_KNTase_like"/>
    <property type="match status" value="1"/>
</dbReference>
<dbReference type="Pfam" id="PF18765">
    <property type="entry name" value="Polbeta"/>
    <property type="match status" value="1"/>
</dbReference>
<evidence type="ECO:0000259" key="1">
    <source>
        <dbReference type="Pfam" id="PF18765"/>
    </source>
</evidence>
<comment type="caution">
    <text evidence="2">The sequence shown here is derived from an EMBL/GenBank/DDBJ whole genome shotgun (WGS) entry which is preliminary data.</text>
</comment>
<dbReference type="PANTHER" id="PTHR43852">
    <property type="entry name" value="NUCLEOTIDYLTRANSFERASE"/>
    <property type="match status" value="1"/>
</dbReference>
<organism evidence="2 3">
    <name type="scientific">Marinomonas vulgaris</name>
    <dbReference type="NCBI Taxonomy" id="2823372"/>
    <lineage>
        <taxon>Bacteria</taxon>
        <taxon>Pseudomonadati</taxon>
        <taxon>Pseudomonadota</taxon>
        <taxon>Gammaproteobacteria</taxon>
        <taxon>Oceanospirillales</taxon>
        <taxon>Oceanospirillaceae</taxon>
        <taxon>Marinomonas</taxon>
    </lineage>
</organism>
<dbReference type="Proteomes" id="UP000679722">
    <property type="component" value="Unassembled WGS sequence"/>
</dbReference>
<dbReference type="NCBIfam" id="NF047752">
    <property type="entry name" value="MntA_antitoxin"/>
    <property type="match status" value="1"/>
</dbReference>